<feature type="transmembrane region" description="Helical" evidence="8">
    <location>
        <begin position="174"/>
        <end position="195"/>
    </location>
</feature>
<feature type="transmembrane region" description="Helical" evidence="8">
    <location>
        <begin position="84"/>
        <end position="116"/>
    </location>
</feature>
<feature type="region of interest" description="Disordered" evidence="9">
    <location>
        <begin position="1"/>
        <end position="22"/>
    </location>
</feature>
<feature type="domain" description="Casparian strip membrane protein" evidence="10">
    <location>
        <begin position="34"/>
        <end position="182"/>
    </location>
</feature>
<evidence type="ECO:0000256" key="1">
    <source>
        <dbReference type="ARBA" id="ARBA00004651"/>
    </source>
</evidence>
<evidence type="ECO:0000313" key="12">
    <source>
        <dbReference type="Proteomes" id="UP000325081"/>
    </source>
</evidence>
<comment type="similarity">
    <text evidence="2 8">Belongs to the Casparian strip membrane proteins (CASP) family.</text>
</comment>
<evidence type="ECO:0000313" key="11">
    <source>
        <dbReference type="EMBL" id="GER54303.1"/>
    </source>
</evidence>
<dbReference type="OrthoDB" id="828022at2759"/>
<evidence type="ECO:0000256" key="4">
    <source>
        <dbReference type="ARBA" id="ARBA00022475"/>
    </source>
</evidence>
<evidence type="ECO:0000256" key="6">
    <source>
        <dbReference type="ARBA" id="ARBA00022989"/>
    </source>
</evidence>
<keyword evidence="4 8" id="KW-1003">Cell membrane</keyword>
<keyword evidence="7 8" id="KW-0472">Membrane</keyword>
<comment type="caution">
    <text evidence="11">The sequence shown here is derived from an EMBL/GenBank/DDBJ whole genome shotgun (WGS) entry which is preliminary data.</text>
</comment>
<evidence type="ECO:0000256" key="5">
    <source>
        <dbReference type="ARBA" id="ARBA00022692"/>
    </source>
</evidence>
<evidence type="ECO:0000256" key="9">
    <source>
        <dbReference type="SAM" id="MobiDB-lite"/>
    </source>
</evidence>
<evidence type="ECO:0000259" key="10">
    <source>
        <dbReference type="Pfam" id="PF04535"/>
    </source>
</evidence>
<feature type="transmembrane region" description="Helical" evidence="8">
    <location>
        <begin position="40"/>
        <end position="60"/>
    </location>
</feature>
<dbReference type="InterPro" id="IPR045009">
    <property type="entry name" value="CASPL-5"/>
</dbReference>
<dbReference type="PANTHER" id="PTHR32021">
    <property type="entry name" value="CASP-LIKE PROTEIN 5B3"/>
    <property type="match status" value="1"/>
</dbReference>
<name>A0A5A7R9A3_STRAF</name>
<dbReference type="AlphaFoldDB" id="A0A5A7R9A3"/>
<comment type="subcellular location">
    <subcellularLocation>
        <location evidence="1 8">Cell membrane</location>
        <topology evidence="1 8">Multi-pass membrane protein</topology>
    </subcellularLocation>
</comment>
<keyword evidence="12" id="KW-1185">Reference proteome</keyword>
<keyword evidence="5 8" id="KW-0812">Transmembrane</keyword>
<evidence type="ECO:0000256" key="8">
    <source>
        <dbReference type="RuleBase" id="RU361233"/>
    </source>
</evidence>
<dbReference type="Proteomes" id="UP000325081">
    <property type="component" value="Unassembled WGS sequence"/>
</dbReference>
<dbReference type="PANTHER" id="PTHR32021:SF1">
    <property type="entry name" value="CASP-LIKE PROTEIN 5A1"/>
    <property type="match status" value="1"/>
</dbReference>
<evidence type="ECO:0000256" key="3">
    <source>
        <dbReference type="ARBA" id="ARBA00011489"/>
    </source>
</evidence>
<protein>
    <recommendedName>
        <fullName evidence="8">CASP-like protein</fullName>
    </recommendedName>
</protein>
<dbReference type="EMBL" id="BKCP01011070">
    <property type="protein sequence ID" value="GER54303.1"/>
    <property type="molecule type" value="Genomic_DNA"/>
</dbReference>
<comment type="subunit">
    <text evidence="3 8">Homodimer and heterodimers.</text>
</comment>
<dbReference type="GO" id="GO:0005886">
    <property type="term" value="C:plasma membrane"/>
    <property type="evidence" value="ECO:0007669"/>
    <property type="project" value="UniProtKB-SubCell"/>
</dbReference>
<evidence type="ECO:0000256" key="2">
    <source>
        <dbReference type="ARBA" id="ARBA00007651"/>
    </source>
</evidence>
<keyword evidence="6 8" id="KW-1133">Transmembrane helix</keyword>
<proteinExistence type="inferred from homology"/>
<feature type="transmembrane region" description="Helical" evidence="8">
    <location>
        <begin position="128"/>
        <end position="154"/>
    </location>
</feature>
<feature type="compositionally biased region" description="Low complexity" evidence="9">
    <location>
        <begin position="1"/>
        <end position="11"/>
    </location>
</feature>
<gene>
    <name evidence="11" type="ORF">STAS_31890</name>
</gene>
<dbReference type="InterPro" id="IPR006702">
    <property type="entry name" value="CASP_dom"/>
</dbReference>
<dbReference type="Pfam" id="PF04535">
    <property type="entry name" value="CASP_dom"/>
    <property type="match status" value="1"/>
</dbReference>
<accession>A0A5A7R9A3</accession>
<evidence type="ECO:0000256" key="7">
    <source>
        <dbReference type="ARBA" id="ARBA00023136"/>
    </source>
</evidence>
<sequence length="197" mass="21111">MLMSGPAVHPVEAPPPATDVAPPRVRMKDIQGMAGTSGALALRICQFVFAAVSLCVMATTSDFPSVTAFRCDSEFMIHNCDRNFLVLVVSYLVAAVGLQSMWSLSLALADLYALLVRRRFRNTGAVSLFAIGDGITSTLTFAAACASAGITVLIGNDLNKCNLNHCTRFMSATAMAFLSWFAVSPSFILNFWSLASR</sequence>
<reference evidence="12" key="1">
    <citation type="journal article" date="2019" name="Curr. Biol.">
        <title>Genome Sequence of Striga asiatica Provides Insight into the Evolution of Plant Parasitism.</title>
        <authorList>
            <person name="Yoshida S."/>
            <person name="Kim S."/>
            <person name="Wafula E.K."/>
            <person name="Tanskanen J."/>
            <person name="Kim Y.M."/>
            <person name="Honaas L."/>
            <person name="Yang Z."/>
            <person name="Spallek T."/>
            <person name="Conn C.E."/>
            <person name="Ichihashi Y."/>
            <person name="Cheong K."/>
            <person name="Cui S."/>
            <person name="Der J.P."/>
            <person name="Gundlach H."/>
            <person name="Jiao Y."/>
            <person name="Hori C."/>
            <person name="Ishida J.K."/>
            <person name="Kasahara H."/>
            <person name="Kiba T."/>
            <person name="Kim M.S."/>
            <person name="Koo N."/>
            <person name="Laohavisit A."/>
            <person name="Lee Y.H."/>
            <person name="Lumba S."/>
            <person name="McCourt P."/>
            <person name="Mortimer J.C."/>
            <person name="Mutuku J.M."/>
            <person name="Nomura T."/>
            <person name="Sasaki-Sekimoto Y."/>
            <person name="Seto Y."/>
            <person name="Wang Y."/>
            <person name="Wakatake T."/>
            <person name="Sakakibara H."/>
            <person name="Demura T."/>
            <person name="Yamaguchi S."/>
            <person name="Yoneyama K."/>
            <person name="Manabe R.I."/>
            <person name="Nelson D.C."/>
            <person name="Schulman A.H."/>
            <person name="Timko M.P."/>
            <person name="dePamphilis C.W."/>
            <person name="Choi D."/>
            <person name="Shirasu K."/>
        </authorList>
    </citation>
    <scope>NUCLEOTIDE SEQUENCE [LARGE SCALE GENOMIC DNA]</scope>
    <source>
        <strain evidence="12">cv. UVA1</strain>
    </source>
</reference>
<organism evidence="11 12">
    <name type="scientific">Striga asiatica</name>
    <name type="common">Asiatic witchweed</name>
    <name type="synonym">Buchnera asiatica</name>
    <dbReference type="NCBI Taxonomy" id="4170"/>
    <lineage>
        <taxon>Eukaryota</taxon>
        <taxon>Viridiplantae</taxon>
        <taxon>Streptophyta</taxon>
        <taxon>Embryophyta</taxon>
        <taxon>Tracheophyta</taxon>
        <taxon>Spermatophyta</taxon>
        <taxon>Magnoliopsida</taxon>
        <taxon>eudicotyledons</taxon>
        <taxon>Gunneridae</taxon>
        <taxon>Pentapetalae</taxon>
        <taxon>asterids</taxon>
        <taxon>lamiids</taxon>
        <taxon>Lamiales</taxon>
        <taxon>Orobanchaceae</taxon>
        <taxon>Buchnereae</taxon>
        <taxon>Striga</taxon>
    </lineage>
</organism>